<dbReference type="EMBL" id="CAJNOU010002236">
    <property type="protein sequence ID" value="CAF1303174.1"/>
    <property type="molecule type" value="Genomic_DNA"/>
</dbReference>
<feature type="chain" id="PRO_5032947442" description="IF140/IFT172/WDR19 TPR domain-containing protein" evidence="6">
    <location>
        <begin position="31"/>
        <end position="343"/>
    </location>
</feature>
<gene>
    <name evidence="8" type="ORF">SEV965_LOCUS26400</name>
</gene>
<evidence type="ECO:0000256" key="3">
    <source>
        <dbReference type="ARBA" id="ARBA00022737"/>
    </source>
</evidence>
<keyword evidence="4" id="KW-0969">Cilium</keyword>
<dbReference type="Proteomes" id="UP000663889">
    <property type="component" value="Unassembled WGS sequence"/>
</dbReference>
<evidence type="ECO:0000256" key="4">
    <source>
        <dbReference type="ARBA" id="ARBA00023069"/>
    </source>
</evidence>
<feature type="domain" description="IF140/IFT172/WDR19 TPR" evidence="7">
    <location>
        <begin position="70"/>
        <end position="338"/>
    </location>
</feature>
<dbReference type="Pfam" id="PF24762">
    <property type="entry name" value="TPR_IF140-IFT172"/>
    <property type="match status" value="1"/>
</dbReference>
<feature type="signal peptide" evidence="6">
    <location>
        <begin position="1"/>
        <end position="30"/>
    </location>
</feature>
<evidence type="ECO:0000256" key="6">
    <source>
        <dbReference type="SAM" id="SignalP"/>
    </source>
</evidence>
<evidence type="ECO:0000259" key="7">
    <source>
        <dbReference type="Pfam" id="PF24762"/>
    </source>
</evidence>
<dbReference type="SUPFAM" id="SSF48452">
    <property type="entry name" value="TPR-like"/>
    <property type="match status" value="1"/>
</dbReference>
<evidence type="ECO:0000313" key="8">
    <source>
        <dbReference type="EMBL" id="CAF1303174.1"/>
    </source>
</evidence>
<keyword evidence="2" id="KW-0853">WD repeat</keyword>
<dbReference type="PANTHER" id="PTHR14920">
    <property type="entry name" value="OSMOTIC AVOIDANCE ABNORMAL PROTEIN 1/WD REPEAT MEMBRANE PROTEIN"/>
    <property type="match status" value="1"/>
</dbReference>
<dbReference type="GO" id="GO:0005929">
    <property type="term" value="C:cilium"/>
    <property type="evidence" value="ECO:0007669"/>
    <property type="project" value="UniProtKB-SubCell"/>
</dbReference>
<dbReference type="InterPro" id="IPR011990">
    <property type="entry name" value="TPR-like_helical_dom_sf"/>
</dbReference>
<protein>
    <recommendedName>
        <fullName evidence="7">IF140/IFT172/WDR19 TPR domain-containing protein</fullName>
    </recommendedName>
</protein>
<evidence type="ECO:0000256" key="1">
    <source>
        <dbReference type="ARBA" id="ARBA00004138"/>
    </source>
</evidence>
<keyword evidence="3" id="KW-0677">Repeat</keyword>
<evidence type="ECO:0000256" key="5">
    <source>
        <dbReference type="ARBA" id="ARBA00023273"/>
    </source>
</evidence>
<accession>A0A815DYR0</accession>
<sequence>MFVGTTRLPIFGSVPLLLNAGLLLLLDSSGKIVQTKLETYGFLNDSGEQEYTLDDAIDRLSKAILMKRYDDAMFWAKQLNDSQEWNKFATALLYSLNIDYAIKVFREIGHPGMVMALEEIKHVEDKSLVSAHFAALFGDYDLAQELFLKCGCPLEALNMRRDCMQFEAAMTLAKAYDLEQIPYISAAHAEQLEFTGDSSAAVKFYEQGITKKEKDLHHDQRCFTGLARCYIKVGDIKKGSTIALRLPGKEIKEECAKLLEGLKQWPEAAELFEKAECWDNAAIAYIKMKNWVKVSEILPNVNTPKIHSMYAKAREHEGRFKEACAAYMRAGEWENAIRRIIKI</sequence>
<dbReference type="GO" id="GO:0035721">
    <property type="term" value="P:intraciliary retrograde transport"/>
    <property type="evidence" value="ECO:0007669"/>
    <property type="project" value="InterPro"/>
</dbReference>
<dbReference type="InterPro" id="IPR040379">
    <property type="entry name" value="WDR19/dyf-2"/>
</dbReference>
<comment type="subcellular location">
    <subcellularLocation>
        <location evidence="1">Cell projection</location>
        <location evidence="1">Cilium</location>
    </subcellularLocation>
</comment>
<dbReference type="GO" id="GO:0060271">
    <property type="term" value="P:cilium assembly"/>
    <property type="evidence" value="ECO:0007669"/>
    <property type="project" value="TreeGrafter"/>
</dbReference>
<name>A0A815DYR0_9BILA</name>
<dbReference type="Gene3D" id="1.25.40.470">
    <property type="match status" value="1"/>
</dbReference>
<evidence type="ECO:0000256" key="2">
    <source>
        <dbReference type="ARBA" id="ARBA00022574"/>
    </source>
</evidence>
<keyword evidence="6" id="KW-0732">Signal</keyword>
<organism evidence="8 9">
    <name type="scientific">Rotaria sordida</name>
    <dbReference type="NCBI Taxonomy" id="392033"/>
    <lineage>
        <taxon>Eukaryota</taxon>
        <taxon>Metazoa</taxon>
        <taxon>Spiralia</taxon>
        <taxon>Gnathifera</taxon>
        <taxon>Rotifera</taxon>
        <taxon>Eurotatoria</taxon>
        <taxon>Bdelloidea</taxon>
        <taxon>Philodinida</taxon>
        <taxon>Philodinidae</taxon>
        <taxon>Rotaria</taxon>
    </lineage>
</organism>
<dbReference type="AlphaFoldDB" id="A0A815DYR0"/>
<dbReference type="InterPro" id="IPR056168">
    <property type="entry name" value="TPR_IF140/IFT172/WDR19"/>
</dbReference>
<dbReference type="GO" id="GO:0030991">
    <property type="term" value="C:intraciliary transport particle A"/>
    <property type="evidence" value="ECO:0007669"/>
    <property type="project" value="TreeGrafter"/>
</dbReference>
<keyword evidence="5" id="KW-0966">Cell projection</keyword>
<reference evidence="8" key="1">
    <citation type="submission" date="2021-02" db="EMBL/GenBank/DDBJ databases">
        <authorList>
            <person name="Nowell W R."/>
        </authorList>
    </citation>
    <scope>NUCLEOTIDE SEQUENCE</scope>
</reference>
<comment type="caution">
    <text evidence="8">The sequence shown here is derived from an EMBL/GenBank/DDBJ whole genome shotgun (WGS) entry which is preliminary data.</text>
</comment>
<evidence type="ECO:0000313" key="9">
    <source>
        <dbReference type="Proteomes" id="UP000663889"/>
    </source>
</evidence>
<dbReference type="PANTHER" id="PTHR14920:SF0">
    <property type="entry name" value="WD REPEAT DOMAIN 19"/>
    <property type="match status" value="1"/>
</dbReference>
<proteinExistence type="predicted"/>